<organism evidence="2 3">
    <name type="scientific">Coccidioides posadasii RMSCC 3488</name>
    <dbReference type="NCBI Taxonomy" id="454284"/>
    <lineage>
        <taxon>Eukaryota</taxon>
        <taxon>Fungi</taxon>
        <taxon>Dikarya</taxon>
        <taxon>Ascomycota</taxon>
        <taxon>Pezizomycotina</taxon>
        <taxon>Eurotiomycetes</taxon>
        <taxon>Eurotiomycetidae</taxon>
        <taxon>Onygenales</taxon>
        <taxon>Onygenaceae</taxon>
        <taxon>Coccidioides</taxon>
    </lineage>
</organism>
<dbReference type="Proteomes" id="UP000054567">
    <property type="component" value="Unassembled WGS sequence"/>
</dbReference>
<evidence type="ECO:0000313" key="3">
    <source>
        <dbReference type="Proteomes" id="UP000054567"/>
    </source>
</evidence>
<reference evidence="3" key="2">
    <citation type="journal article" date="2009" name="Genome Res.">
        <title>Comparative genomic analyses of the human fungal pathogens Coccidioides and their relatives.</title>
        <authorList>
            <person name="Sharpton T.J."/>
            <person name="Stajich J.E."/>
            <person name="Rounsley S.D."/>
            <person name="Gardner M.J."/>
            <person name="Wortman J.R."/>
            <person name="Jordar V.S."/>
            <person name="Maiti R."/>
            <person name="Kodira C.D."/>
            <person name="Neafsey D.E."/>
            <person name="Zeng Q."/>
            <person name="Hung C.-Y."/>
            <person name="McMahan C."/>
            <person name="Muszewska A."/>
            <person name="Grynberg M."/>
            <person name="Mandel M.A."/>
            <person name="Kellner E.M."/>
            <person name="Barker B.M."/>
            <person name="Galgiani J.N."/>
            <person name="Orbach M.J."/>
            <person name="Kirkland T.N."/>
            <person name="Cole G.T."/>
            <person name="Henn M.R."/>
            <person name="Birren B.W."/>
            <person name="Taylor J.W."/>
        </authorList>
    </citation>
    <scope>NUCLEOTIDE SEQUENCE [LARGE SCALE GENOMIC DNA]</scope>
    <source>
        <strain evidence="3">RMSCC 3488</strain>
    </source>
</reference>
<dbReference type="PANTHER" id="PTHR42345">
    <property type="entry name" value="TPR_REGION DOMAIN-CONTAINING PROTEIN"/>
    <property type="match status" value="1"/>
</dbReference>
<dbReference type="VEuPathDB" id="FungiDB:CPAG_07512"/>
<feature type="region of interest" description="Disordered" evidence="1">
    <location>
        <begin position="493"/>
        <end position="520"/>
    </location>
</feature>
<feature type="compositionally biased region" description="Basic residues" evidence="1">
    <location>
        <begin position="503"/>
        <end position="516"/>
    </location>
</feature>
<dbReference type="OrthoDB" id="20872at2759"/>
<reference evidence="2 3" key="1">
    <citation type="submission" date="2007-06" db="EMBL/GenBank/DDBJ databases">
        <title>The Genome Sequence of Coccidioides posadasii RMSCC_3488.</title>
        <authorList>
            <consortium name="Coccidioides Genome Resources Consortium"/>
            <consortium name="The Broad Institute Genome Sequencing Platform"/>
            <person name="Henn M.R."/>
            <person name="Sykes S."/>
            <person name="Young S."/>
            <person name="Jaffe D."/>
            <person name="Berlin A."/>
            <person name="Alvarez P."/>
            <person name="Butler J."/>
            <person name="Gnerre S."/>
            <person name="Grabherr M."/>
            <person name="Mauceli E."/>
            <person name="Brockman W."/>
            <person name="Kodira C."/>
            <person name="Alvarado L."/>
            <person name="Zeng Q."/>
            <person name="Crawford M."/>
            <person name="Antoine C."/>
            <person name="Devon K."/>
            <person name="Galgiani J."/>
            <person name="Orsborn K."/>
            <person name="Lewis M.L."/>
            <person name="Nusbaum C."/>
            <person name="Galagan J."/>
            <person name="Birren B."/>
        </authorList>
    </citation>
    <scope>NUCLEOTIDE SEQUENCE [LARGE SCALE GENOMIC DNA]</scope>
    <source>
        <strain evidence="2 3">RMSCC 3488</strain>
    </source>
</reference>
<proteinExistence type="predicted"/>
<protein>
    <submittedName>
        <fullName evidence="2">Uncharacterized protein</fullName>
    </submittedName>
</protein>
<evidence type="ECO:0000256" key="1">
    <source>
        <dbReference type="SAM" id="MobiDB-lite"/>
    </source>
</evidence>
<dbReference type="EMBL" id="DS268113">
    <property type="protein sequence ID" value="KMM71204.1"/>
    <property type="molecule type" value="Genomic_DNA"/>
</dbReference>
<dbReference type="PANTHER" id="PTHR42345:SF2">
    <property type="entry name" value="HELICASE-LIKE PROTEIN"/>
    <property type="match status" value="1"/>
</dbReference>
<dbReference type="AlphaFoldDB" id="A0A0J6FQD3"/>
<gene>
    <name evidence="2" type="ORF">CPAG_07512</name>
</gene>
<feature type="region of interest" description="Disordered" evidence="1">
    <location>
        <begin position="1"/>
        <end position="84"/>
    </location>
</feature>
<accession>A0A0J6FQD3</accession>
<sequence length="1034" mass="115643">MSSDSQSGQREGGTLTGMVRRQFKRHKSTMSARSSCGGGLKLGRLGKRDQSPAQPIPPEASDSGCSLSEIESLGSAGSDAGPNTPAALQEVYEAASGSHIEHIDGVVHQPDSPFSEQELKDIFSGAPHFLLERGRNSLWYPHILFPWDDNTSIQNLRDRKPLNHPSHSLSTLHAHLPVCQAPNDPRPTLKYWTQKTEGRRPTFDLGVFEVPNMLSARAKEPGCVGFRNYLELPIAHSSRYIAHTHSDPQHKDIFPGSLSSRPNDPYSYCRPRIMVDRADLLREGPTAWRRLGVRSCSMKAIAERLEKLCGVREDVMCRYQQKSILDNESVTQLNDELFSRFLYPLPRELRDYVPAEPGSLKYQIVVLMQILAVKGAWIDFSLVEWRIRAGQLLWEVPPHLDGDCLDPVPDDGDDGIERKWLLFQILLTGELVLRVDAAVKLGVIAKSKSLLITPQDIYQMNEMRTHQIDWGIISGRRAVENLTFKYSLHEKIEEQPPTAPKSKSSRIKARFSRSKPKVPQTIDSPWHCRLLPRFPMRQLEGLFVFAEALEWPGIEKMKEKLAAKVSNALTDEHSMIMAFDSPLKTTATSHHRLERQDMYRKSLTAKLIHLQVPPDEAEKDMLYLGGWASRSWLSGFIIPGESTNDLLIATLLENDTHALKRLGPIANLYGGFIYQGRSYWSKVCIVGRVLSTFFPRSLCMGWAGCNIMPQDEDGENIINCWVEIASKDNYVSRGEARIHQGSKILLESSPLGAEGDLTPRAFSLPIDHQDTECLTTNVCFERLTLSVHGDEGQRGEPGSGIPRKASALVSFKVSQHDSKSELVTFPLTFNVQFISSYTCLPPPGYIAHLCPSESRARSQPSYHRHVHPFVSDDSGGEGDVGETEMLARKLRPSGQPRLPGHPLHTVSYPYRYIPISLLAKMPVLQQLKPRISFMAHPDEFLGFVDPTRRWRRLRRRETYIIDARGGVDKEAYVRAWCSAVGTDAVVARIGRTCLACSIREARAANVPVVVRVGARSCEGSIRGSSVSGQSGKAL</sequence>
<name>A0A0J6FQD3_COCPO</name>
<evidence type="ECO:0000313" key="2">
    <source>
        <dbReference type="EMBL" id="KMM71204.1"/>
    </source>
</evidence>
<reference evidence="3" key="3">
    <citation type="journal article" date="2010" name="Genome Res.">
        <title>Population genomic sequencing of Coccidioides fungi reveals recent hybridization and transposon control.</title>
        <authorList>
            <person name="Neafsey D.E."/>
            <person name="Barker B.M."/>
            <person name="Sharpton T.J."/>
            <person name="Stajich J.E."/>
            <person name="Park D.J."/>
            <person name="Whiston E."/>
            <person name="Hung C.-Y."/>
            <person name="McMahan C."/>
            <person name="White J."/>
            <person name="Sykes S."/>
            <person name="Heiman D."/>
            <person name="Young S."/>
            <person name="Zeng Q."/>
            <person name="Abouelleil A."/>
            <person name="Aftuck L."/>
            <person name="Bessette D."/>
            <person name="Brown A."/>
            <person name="FitzGerald M."/>
            <person name="Lui A."/>
            <person name="Macdonald J.P."/>
            <person name="Priest M."/>
            <person name="Orbach M.J."/>
            <person name="Galgiani J.N."/>
            <person name="Kirkland T.N."/>
            <person name="Cole G.T."/>
            <person name="Birren B.W."/>
            <person name="Henn M.R."/>
            <person name="Taylor J.W."/>
            <person name="Rounsley S.D."/>
        </authorList>
    </citation>
    <scope>NUCLEOTIDE SEQUENCE [LARGE SCALE GENOMIC DNA]</scope>
    <source>
        <strain evidence="3">RMSCC 3488</strain>
    </source>
</reference>